<dbReference type="PANTHER" id="PTHR11712:SF352">
    <property type="entry name" value="3-OXOACYL-[ACYL-CARRIER-PROTEIN] SYNTHASE"/>
    <property type="match status" value="1"/>
</dbReference>
<evidence type="ECO:0000256" key="1">
    <source>
        <dbReference type="ARBA" id="ARBA00004533"/>
    </source>
</evidence>
<dbReference type="Pfam" id="PF00109">
    <property type="entry name" value="ketoacyl-synt"/>
    <property type="match status" value="1"/>
</dbReference>
<evidence type="ECO:0000256" key="2">
    <source>
        <dbReference type="ARBA" id="ARBA00008467"/>
    </source>
</evidence>
<dbReference type="InterPro" id="IPR000794">
    <property type="entry name" value="Beta-ketoacyl_synthase"/>
</dbReference>
<evidence type="ECO:0000256" key="16">
    <source>
        <dbReference type="PIRNR" id="PIRNR000447"/>
    </source>
</evidence>
<dbReference type="AlphaFoldDB" id="A0AAD2G364"/>
<evidence type="ECO:0000256" key="3">
    <source>
        <dbReference type="ARBA" id="ARBA00022458"/>
    </source>
</evidence>
<dbReference type="InterPro" id="IPR017568">
    <property type="entry name" value="3-oxoacyl-ACP_synth-2"/>
</dbReference>
<evidence type="ECO:0000256" key="9">
    <source>
        <dbReference type="ARBA" id="ARBA00022832"/>
    </source>
</evidence>
<feature type="active site" description="For beta-ketoacyl synthase activity" evidence="17">
    <location>
        <position position="172"/>
    </location>
</feature>
<dbReference type="FunFam" id="3.40.47.10:FF:000018">
    <property type="entry name" value="3-oxoacyl-[acyl-carrier-protein] synthase 2"/>
    <property type="match status" value="1"/>
</dbReference>
<dbReference type="InterPro" id="IPR014030">
    <property type="entry name" value="Ketoacyl_synth_N"/>
</dbReference>
<evidence type="ECO:0000256" key="14">
    <source>
        <dbReference type="ARBA" id="ARBA00023315"/>
    </source>
</evidence>
<evidence type="ECO:0000313" key="21">
    <source>
        <dbReference type="Proteomes" id="UP001295423"/>
    </source>
</evidence>
<evidence type="ECO:0000256" key="10">
    <source>
        <dbReference type="ARBA" id="ARBA00022989"/>
    </source>
</evidence>
<dbReference type="SMART" id="SM00825">
    <property type="entry name" value="PKS_KS"/>
    <property type="match status" value="1"/>
</dbReference>
<dbReference type="PROSITE" id="PS00606">
    <property type="entry name" value="KS3_1"/>
    <property type="match status" value="1"/>
</dbReference>
<comment type="subcellular location">
    <subcellularLocation>
        <location evidence="1">Cell inner membrane</location>
    </subcellularLocation>
</comment>
<keyword evidence="4" id="KW-1003">Cell membrane</keyword>
<dbReference type="GO" id="GO:0004315">
    <property type="term" value="F:3-oxoacyl-[acyl-carrier-protein] synthase activity"/>
    <property type="evidence" value="ECO:0007669"/>
    <property type="project" value="InterPro"/>
</dbReference>
<evidence type="ECO:0000256" key="11">
    <source>
        <dbReference type="ARBA" id="ARBA00023098"/>
    </source>
</evidence>
<evidence type="ECO:0000259" key="19">
    <source>
        <dbReference type="PROSITE" id="PS52004"/>
    </source>
</evidence>
<dbReference type="PROSITE" id="PS00098">
    <property type="entry name" value="THIOLASE_1"/>
    <property type="match status" value="1"/>
</dbReference>
<dbReference type="GO" id="GO:0006633">
    <property type="term" value="P:fatty acid biosynthetic process"/>
    <property type="evidence" value="ECO:0007669"/>
    <property type="project" value="UniProtKB-KW"/>
</dbReference>
<dbReference type="SUPFAM" id="SSF53901">
    <property type="entry name" value="Thiolase-like"/>
    <property type="match status" value="2"/>
</dbReference>
<dbReference type="InterPro" id="IPR016039">
    <property type="entry name" value="Thiolase-like"/>
</dbReference>
<keyword evidence="14" id="KW-0012">Acyltransferase</keyword>
<keyword evidence="3" id="KW-0536">Nodulation</keyword>
<dbReference type="PIRSF" id="PIRSF000447">
    <property type="entry name" value="KAS_II"/>
    <property type="match status" value="1"/>
</dbReference>
<dbReference type="InterPro" id="IPR018201">
    <property type="entry name" value="Ketoacyl_synth_AS"/>
</dbReference>
<dbReference type="Proteomes" id="UP001295423">
    <property type="component" value="Unassembled WGS sequence"/>
</dbReference>
<keyword evidence="11" id="KW-0443">Lipid metabolism</keyword>
<keyword evidence="6" id="KW-0997">Cell inner membrane</keyword>
<evidence type="ECO:0000256" key="6">
    <source>
        <dbReference type="ARBA" id="ARBA00022519"/>
    </source>
</evidence>
<evidence type="ECO:0000256" key="17">
    <source>
        <dbReference type="PIRSR" id="PIRSR000447-1"/>
    </source>
</evidence>
<evidence type="ECO:0000256" key="18">
    <source>
        <dbReference type="RuleBase" id="RU003694"/>
    </source>
</evidence>
<comment type="caution">
    <text evidence="20">The sequence shown here is derived from an EMBL/GenBank/DDBJ whole genome shotgun (WGS) entry which is preliminary data.</text>
</comment>
<dbReference type="GO" id="GO:0005886">
    <property type="term" value="C:plasma membrane"/>
    <property type="evidence" value="ECO:0007669"/>
    <property type="project" value="UniProtKB-SubCell"/>
</dbReference>
<evidence type="ECO:0000256" key="7">
    <source>
        <dbReference type="ARBA" id="ARBA00022679"/>
    </source>
</evidence>
<evidence type="ECO:0000313" key="20">
    <source>
        <dbReference type="EMBL" id="CAJ1961053.1"/>
    </source>
</evidence>
<evidence type="ECO:0000256" key="12">
    <source>
        <dbReference type="ARBA" id="ARBA00023136"/>
    </source>
</evidence>
<keyword evidence="21" id="KW-1185">Reference proteome</keyword>
<dbReference type="InterPro" id="IPR014031">
    <property type="entry name" value="Ketoacyl_synth_C"/>
</dbReference>
<comment type="function">
    <text evidence="15">Proposed to synthesize NOD factor fatty acyl chain. Involved in the synthesis of a highly unsaturated fatty acid moiety, which forms part of a lipo-oligosaccharide that is responsible for host specificity.</text>
</comment>
<evidence type="ECO:0000256" key="13">
    <source>
        <dbReference type="ARBA" id="ARBA00023160"/>
    </source>
</evidence>
<keyword evidence="7 16" id="KW-0808">Transferase</keyword>
<name>A0AAD2G364_9STRA</name>
<gene>
    <name evidence="20" type="ORF">CYCCA115_LOCUS19016</name>
</gene>
<dbReference type="CDD" id="cd00834">
    <property type="entry name" value="KAS_I_II"/>
    <property type="match status" value="1"/>
</dbReference>
<comment type="similarity">
    <text evidence="2 16 18">Belongs to the thiolase-like superfamily. Beta-ketoacyl-ACP synthases family.</text>
</comment>
<accession>A0AAD2G364</accession>
<dbReference type="FunFam" id="3.40.47.10:FF:000029">
    <property type="entry name" value="3-oxoacyl-[acyl-carrier-protein] synthase 1"/>
    <property type="match status" value="1"/>
</dbReference>
<keyword evidence="9" id="KW-0276">Fatty acid metabolism</keyword>
<evidence type="ECO:0000256" key="15">
    <source>
        <dbReference type="ARBA" id="ARBA00037576"/>
    </source>
</evidence>
<feature type="domain" description="Ketosynthase family 3 (KS3)" evidence="19">
    <location>
        <begin position="4"/>
        <end position="424"/>
    </location>
</feature>
<evidence type="ECO:0000256" key="4">
    <source>
        <dbReference type="ARBA" id="ARBA00022475"/>
    </source>
</evidence>
<keyword evidence="10" id="KW-1133">Transmembrane helix</keyword>
<dbReference type="Gene3D" id="3.40.47.10">
    <property type="match status" value="1"/>
</dbReference>
<dbReference type="EMBL" id="CAKOGP040002080">
    <property type="protein sequence ID" value="CAJ1961053.1"/>
    <property type="molecule type" value="Genomic_DNA"/>
</dbReference>
<keyword evidence="8" id="KW-0812">Transmembrane</keyword>
<dbReference type="PANTHER" id="PTHR11712">
    <property type="entry name" value="POLYKETIDE SYNTHASE-RELATED"/>
    <property type="match status" value="1"/>
</dbReference>
<protein>
    <recommendedName>
        <fullName evidence="16">3-oxoacyl-[acyl-carrier-protein] synthase</fullName>
    </recommendedName>
</protein>
<reference evidence="20" key="1">
    <citation type="submission" date="2023-08" db="EMBL/GenBank/DDBJ databases">
        <authorList>
            <person name="Audoor S."/>
            <person name="Bilcke G."/>
        </authorList>
    </citation>
    <scope>NUCLEOTIDE SEQUENCE</scope>
</reference>
<proteinExistence type="inferred from homology"/>
<evidence type="ECO:0000256" key="5">
    <source>
        <dbReference type="ARBA" id="ARBA00022516"/>
    </source>
</evidence>
<sequence>MADKRRVVVTGLGVVNGCGIGHEEFFQALLDGKSSIDTVKRFDASYMPCQIASEITDEQFNPKDFFINPKNVKSNDRYTHLAVAAARQALQDANLGDTPDTLEDPDRIGVMVGTAFGGMETFEQQTLKLAKNPTKPKVSPFTIPALLGNTASGVIGIECGCRGPNYGVTSACASGSHAIGEALGMIQDGHVDRMLAGGTEATITPLCFAGFCAMKAMNTNFNDEPQRGSRPFDAGRGGFIMGEGAGVIVLEELETAKKRGATIYAEMVGYGATCDAHHITTPAPEGRGLAAAMEMAIKMSGMEKSEINYVNAHGTSTAYNDKFETMAIKTVFGDHASAKDGSFVVSSTKCVTGHTLGAAGGLEAIVAVRSIADNVVPPTINYETEDPECDLDYVPNKKREMEINGAMSTNLGFGGHNAAILFKKYEE</sequence>
<dbReference type="InterPro" id="IPR020841">
    <property type="entry name" value="PKS_Beta-ketoAc_synthase_dom"/>
</dbReference>
<dbReference type="InterPro" id="IPR020615">
    <property type="entry name" value="Thiolase_acyl_enz_int_AS"/>
</dbReference>
<keyword evidence="12" id="KW-0472">Membrane</keyword>
<dbReference type="NCBIfam" id="NF005589">
    <property type="entry name" value="PRK07314.1"/>
    <property type="match status" value="1"/>
</dbReference>
<keyword evidence="5 16" id="KW-0444">Lipid biosynthesis</keyword>
<keyword evidence="13 16" id="KW-0275">Fatty acid biosynthesis</keyword>
<dbReference type="PROSITE" id="PS52004">
    <property type="entry name" value="KS3_2"/>
    <property type="match status" value="1"/>
</dbReference>
<dbReference type="Pfam" id="PF02801">
    <property type="entry name" value="Ketoacyl-synt_C"/>
    <property type="match status" value="1"/>
</dbReference>
<dbReference type="NCBIfam" id="TIGR03150">
    <property type="entry name" value="fabF"/>
    <property type="match status" value="1"/>
</dbReference>
<evidence type="ECO:0000256" key="8">
    <source>
        <dbReference type="ARBA" id="ARBA00022692"/>
    </source>
</evidence>
<organism evidence="20 21">
    <name type="scientific">Cylindrotheca closterium</name>
    <dbReference type="NCBI Taxonomy" id="2856"/>
    <lineage>
        <taxon>Eukaryota</taxon>
        <taxon>Sar</taxon>
        <taxon>Stramenopiles</taxon>
        <taxon>Ochrophyta</taxon>
        <taxon>Bacillariophyta</taxon>
        <taxon>Bacillariophyceae</taxon>
        <taxon>Bacillariophycidae</taxon>
        <taxon>Bacillariales</taxon>
        <taxon>Bacillariaceae</taxon>
        <taxon>Cylindrotheca</taxon>
    </lineage>
</organism>